<organism evidence="1 2">
    <name type="scientific">Armillaria solidipes</name>
    <dbReference type="NCBI Taxonomy" id="1076256"/>
    <lineage>
        <taxon>Eukaryota</taxon>
        <taxon>Fungi</taxon>
        <taxon>Dikarya</taxon>
        <taxon>Basidiomycota</taxon>
        <taxon>Agaricomycotina</taxon>
        <taxon>Agaricomycetes</taxon>
        <taxon>Agaricomycetidae</taxon>
        <taxon>Agaricales</taxon>
        <taxon>Marasmiineae</taxon>
        <taxon>Physalacriaceae</taxon>
        <taxon>Armillaria</taxon>
    </lineage>
</organism>
<protein>
    <submittedName>
        <fullName evidence="1">Uncharacterized protein</fullName>
    </submittedName>
</protein>
<dbReference type="EMBL" id="KZ293415">
    <property type="protein sequence ID" value="PBK78929.1"/>
    <property type="molecule type" value="Genomic_DNA"/>
</dbReference>
<keyword evidence="2" id="KW-1185">Reference proteome</keyword>
<name>A0A2H3C783_9AGAR</name>
<gene>
    <name evidence="1" type="ORF">ARMSODRAFT_1031695</name>
</gene>
<accession>A0A2H3C783</accession>
<proteinExistence type="predicted"/>
<dbReference type="Proteomes" id="UP000218334">
    <property type="component" value="Unassembled WGS sequence"/>
</dbReference>
<sequence>MNPFRMSSQHSIITFDRNHYLHSFRAAVHHPVLLALFESILGNDTAFLTNLDNHIVTTKQGDKTVYKPSYMLRSAGWAVLQTLSDIVTAAAHNITPYSGRSQCPLTIPLSALEELGISSMKDVDITRFHCLPNYLLTLSCPSRDELQSALRVFQQGLHCCIMWLASRINYSVKKGFQARVNWGAFVGMSWDEFLFRVSPATVIAEGRHRGLTAEEITMHYYTDDEQSLTCYIPYSLASYPDLATYIHFPYDPRYPRTTFFNDLPHLITNYAENATSSAPVTPSTDVEMKDSAIEDITEQMGNLSLDD</sequence>
<evidence type="ECO:0000313" key="2">
    <source>
        <dbReference type="Proteomes" id="UP000218334"/>
    </source>
</evidence>
<reference evidence="2" key="1">
    <citation type="journal article" date="2017" name="Nat. Ecol. Evol.">
        <title>Genome expansion and lineage-specific genetic innovations in the forest pathogenic fungi Armillaria.</title>
        <authorList>
            <person name="Sipos G."/>
            <person name="Prasanna A.N."/>
            <person name="Walter M.C."/>
            <person name="O'Connor E."/>
            <person name="Balint B."/>
            <person name="Krizsan K."/>
            <person name="Kiss B."/>
            <person name="Hess J."/>
            <person name="Varga T."/>
            <person name="Slot J."/>
            <person name="Riley R."/>
            <person name="Boka B."/>
            <person name="Rigling D."/>
            <person name="Barry K."/>
            <person name="Lee J."/>
            <person name="Mihaltcheva S."/>
            <person name="LaButti K."/>
            <person name="Lipzen A."/>
            <person name="Waldron R."/>
            <person name="Moloney N.M."/>
            <person name="Sperisen C."/>
            <person name="Kredics L."/>
            <person name="Vagvoelgyi C."/>
            <person name="Patrignani A."/>
            <person name="Fitzpatrick D."/>
            <person name="Nagy I."/>
            <person name="Doyle S."/>
            <person name="Anderson J.B."/>
            <person name="Grigoriev I.V."/>
            <person name="Gueldener U."/>
            <person name="Muensterkoetter M."/>
            <person name="Nagy L.G."/>
        </authorList>
    </citation>
    <scope>NUCLEOTIDE SEQUENCE [LARGE SCALE GENOMIC DNA]</scope>
    <source>
        <strain evidence="2">28-4</strain>
    </source>
</reference>
<evidence type="ECO:0000313" key="1">
    <source>
        <dbReference type="EMBL" id="PBK78929.1"/>
    </source>
</evidence>
<dbReference type="AlphaFoldDB" id="A0A2H3C783"/>